<dbReference type="FunFam" id="3.40.50.620:FF:000045">
    <property type="entry name" value="Glutamate--tRNA ligase, mitochondrial"/>
    <property type="match status" value="1"/>
</dbReference>
<dbReference type="CDD" id="cd00808">
    <property type="entry name" value="GluRS_core"/>
    <property type="match status" value="1"/>
</dbReference>
<dbReference type="SUPFAM" id="SSF48163">
    <property type="entry name" value="An anticodon-binding domain of class I aminoacyl-tRNA synthetases"/>
    <property type="match status" value="1"/>
</dbReference>
<evidence type="ECO:0000259" key="11">
    <source>
        <dbReference type="Pfam" id="PF00749"/>
    </source>
</evidence>
<dbReference type="GO" id="GO:0005829">
    <property type="term" value="C:cytosol"/>
    <property type="evidence" value="ECO:0007669"/>
    <property type="project" value="TreeGrafter"/>
</dbReference>
<feature type="domain" description="Glutamyl/glutaminyl-tRNA synthetase class Ib catalytic" evidence="11">
    <location>
        <begin position="4"/>
        <end position="320"/>
    </location>
</feature>
<dbReference type="InterPro" id="IPR004527">
    <property type="entry name" value="Glu-tRNA-ligase_bac/mito"/>
</dbReference>
<gene>
    <name evidence="13" type="primary">gltX1_1</name>
    <name evidence="13" type="ORF">SDC9_03933</name>
</gene>
<dbReference type="SUPFAM" id="SSF52374">
    <property type="entry name" value="Nucleotidylyl transferase"/>
    <property type="match status" value="1"/>
</dbReference>
<evidence type="ECO:0000256" key="6">
    <source>
        <dbReference type="ARBA" id="ARBA00022741"/>
    </source>
</evidence>
<reference evidence="13" key="1">
    <citation type="submission" date="2019-08" db="EMBL/GenBank/DDBJ databases">
        <authorList>
            <person name="Kucharzyk K."/>
            <person name="Murdoch R.W."/>
            <person name="Higgins S."/>
            <person name="Loffler F."/>
        </authorList>
    </citation>
    <scope>NUCLEOTIDE SEQUENCE</scope>
</reference>
<dbReference type="GO" id="GO:0004818">
    <property type="term" value="F:glutamate-tRNA ligase activity"/>
    <property type="evidence" value="ECO:0007669"/>
    <property type="project" value="UniProtKB-EC"/>
</dbReference>
<sequence length="490" mass="55699">MNTVRVRFAPSPTGYLHIGGARTALFNWLFARQNQGKLVLRIEDTDTERLKEDSISQILSSMRWLGIEWDEGPETGGPCGPYYQSKRLDLYREEAERLIQEGKAYYCFCTPTELEEVRVSQHQAGEAFRYNGKCRDLLLSIAQKRIAEGEKAVIRLRIPASGQVKVKDLVHGEVKFSLDQFDDLVIMKSNGMPTYNFACVVDDHAMAISHVIRAEEHLSNTPKQVLLYEALGYEPIQFAHVAMILAPDRSKLSKRHGATSVEEFRDQGFLAPAIVNYLTLLGWSPGSDQEIFTPAESMDKFQLDKVSKKAAIYDTKKLTWINGQYLNSMNLDDVTRETIPFFLRKGLVTEEQAAEQYDTIRAVVSVVRDRVKTLVELTEAAEYYFKDVTEYEEKGQRKYFSSPGVAELLRKAHERLEQLEVFDVKHTEETYQILIEELGIKAGELIHPTRLALTGRTVSPGLFDVMALLGKDRCLARLKQAISFILQISI</sequence>
<evidence type="ECO:0000256" key="4">
    <source>
        <dbReference type="ARBA" id="ARBA00022490"/>
    </source>
</evidence>
<dbReference type="NCBIfam" id="TIGR00464">
    <property type="entry name" value="gltX_bact"/>
    <property type="match status" value="1"/>
</dbReference>
<evidence type="ECO:0000256" key="9">
    <source>
        <dbReference type="ARBA" id="ARBA00023146"/>
    </source>
</evidence>
<proteinExistence type="inferred from homology"/>
<evidence type="ECO:0000256" key="8">
    <source>
        <dbReference type="ARBA" id="ARBA00022917"/>
    </source>
</evidence>
<evidence type="ECO:0000256" key="2">
    <source>
        <dbReference type="ARBA" id="ARBA00007894"/>
    </source>
</evidence>
<comment type="similarity">
    <text evidence="2">Belongs to the class-I aminoacyl-tRNA synthetase family. Glutamate--tRNA ligase type 1 subfamily.</text>
</comment>
<dbReference type="InterPro" id="IPR033910">
    <property type="entry name" value="GluRS_core"/>
</dbReference>
<evidence type="ECO:0000256" key="1">
    <source>
        <dbReference type="ARBA" id="ARBA00004173"/>
    </source>
</evidence>
<dbReference type="PRINTS" id="PR00987">
    <property type="entry name" value="TRNASYNTHGLU"/>
</dbReference>
<evidence type="ECO:0000256" key="10">
    <source>
        <dbReference type="ARBA" id="ARBA00030865"/>
    </source>
</evidence>
<dbReference type="PANTHER" id="PTHR43311">
    <property type="entry name" value="GLUTAMATE--TRNA LIGASE"/>
    <property type="match status" value="1"/>
</dbReference>
<dbReference type="GO" id="GO:0005739">
    <property type="term" value="C:mitochondrion"/>
    <property type="evidence" value="ECO:0007669"/>
    <property type="project" value="UniProtKB-SubCell"/>
</dbReference>
<dbReference type="InterPro" id="IPR049940">
    <property type="entry name" value="GluQ/Sye"/>
</dbReference>
<comment type="caution">
    <text evidence="13">The sequence shown here is derived from an EMBL/GenBank/DDBJ whole genome shotgun (WGS) entry which is preliminary data.</text>
</comment>
<dbReference type="GO" id="GO:0000049">
    <property type="term" value="F:tRNA binding"/>
    <property type="evidence" value="ECO:0007669"/>
    <property type="project" value="InterPro"/>
</dbReference>
<keyword evidence="9" id="KW-0030">Aminoacyl-tRNA synthetase</keyword>
<dbReference type="HAMAP" id="MF_00022">
    <property type="entry name" value="Glu_tRNA_synth_type1"/>
    <property type="match status" value="1"/>
</dbReference>
<dbReference type="InterPro" id="IPR008925">
    <property type="entry name" value="aa_tRNA-synth_I_cd-bd_sf"/>
</dbReference>
<dbReference type="GO" id="GO:0006424">
    <property type="term" value="P:glutamyl-tRNA aminoacylation"/>
    <property type="evidence" value="ECO:0007669"/>
    <property type="project" value="InterPro"/>
</dbReference>
<keyword evidence="6" id="KW-0547">Nucleotide-binding</keyword>
<keyword evidence="7" id="KW-0067">ATP-binding</keyword>
<dbReference type="Gene3D" id="1.10.8.70">
    <property type="entry name" value="Glutamate-tRNA synthetase, class I, anticodon-binding domain 1"/>
    <property type="match status" value="1"/>
</dbReference>
<dbReference type="EC" id="6.1.1.17" evidence="3"/>
<keyword evidence="4" id="KW-0963">Cytoplasm</keyword>
<dbReference type="Pfam" id="PF19269">
    <property type="entry name" value="Anticodon_2"/>
    <property type="match status" value="1"/>
</dbReference>
<dbReference type="InterPro" id="IPR020752">
    <property type="entry name" value="Glu-tRNA-synth_I_codon-bd_sub1"/>
</dbReference>
<dbReference type="InterPro" id="IPR045462">
    <property type="entry name" value="aa-tRNA-synth_I_cd-bd"/>
</dbReference>
<dbReference type="Gene3D" id="3.40.50.620">
    <property type="entry name" value="HUPs"/>
    <property type="match status" value="1"/>
</dbReference>
<dbReference type="InterPro" id="IPR000924">
    <property type="entry name" value="Glu/Gln-tRNA-synth"/>
</dbReference>
<dbReference type="InterPro" id="IPR020058">
    <property type="entry name" value="Glu/Gln-tRNA-synth_Ib_cat-dom"/>
</dbReference>
<dbReference type="PROSITE" id="PS00178">
    <property type="entry name" value="AA_TRNA_LIGASE_I"/>
    <property type="match status" value="1"/>
</dbReference>
<dbReference type="PANTHER" id="PTHR43311:SF2">
    <property type="entry name" value="GLUTAMATE--TRNA LIGASE, MITOCHONDRIAL-RELATED"/>
    <property type="match status" value="1"/>
</dbReference>
<dbReference type="EMBL" id="VSSQ01000007">
    <property type="protein sequence ID" value="MPL58400.1"/>
    <property type="molecule type" value="Genomic_DNA"/>
</dbReference>
<dbReference type="GO" id="GO:0008270">
    <property type="term" value="F:zinc ion binding"/>
    <property type="evidence" value="ECO:0007669"/>
    <property type="project" value="InterPro"/>
</dbReference>
<comment type="subcellular location">
    <subcellularLocation>
        <location evidence="1">Mitochondrion</location>
    </subcellularLocation>
</comment>
<organism evidence="13">
    <name type="scientific">bioreactor metagenome</name>
    <dbReference type="NCBI Taxonomy" id="1076179"/>
    <lineage>
        <taxon>unclassified sequences</taxon>
        <taxon>metagenomes</taxon>
        <taxon>ecological metagenomes</taxon>
    </lineage>
</organism>
<accession>A0A644SUM0</accession>
<dbReference type="Pfam" id="PF00749">
    <property type="entry name" value="tRNA-synt_1c"/>
    <property type="match status" value="1"/>
</dbReference>
<feature type="domain" description="Aminoacyl-tRNA synthetase class I anticodon-binding" evidence="12">
    <location>
        <begin position="342"/>
        <end position="482"/>
    </location>
</feature>
<evidence type="ECO:0000256" key="3">
    <source>
        <dbReference type="ARBA" id="ARBA00012835"/>
    </source>
</evidence>
<dbReference type="InterPro" id="IPR020751">
    <property type="entry name" value="aa-tRNA-synth_I_codon-bd_sub2"/>
</dbReference>
<name>A0A644SUM0_9ZZZZ</name>
<dbReference type="InterPro" id="IPR001412">
    <property type="entry name" value="aa-tRNA-synth_I_CS"/>
</dbReference>
<dbReference type="InterPro" id="IPR014729">
    <property type="entry name" value="Rossmann-like_a/b/a_fold"/>
</dbReference>
<dbReference type="AlphaFoldDB" id="A0A644SUM0"/>
<dbReference type="Gene3D" id="1.10.10.350">
    <property type="match status" value="1"/>
</dbReference>
<keyword evidence="8" id="KW-0648">Protein biosynthesis</keyword>
<evidence type="ECO:0000256" key="5">
    <source>
        <dbReference type="ARBA" id="ARBA00022598"/>
    </source>
</evidence>
<keyword evidence="5 13" id="KW-0436">Ligase</keyword>
<evidence type="ECO:0000256" key="7">
    <source>
        <dbReference type="ARBA" id="ARBA00022840"/>
    </source>
</evidence>
<dbReference type="GO" id="GO:0005524">
    <property type="term" value="F:ATP binding"/>
    <property type="evidence" value="ECO:0007669"/>
    <property type="project" value="UniProtKB-KW"/>
</dbReference>
<protein>
    <recommendedName>
        <fullName evidence="3">glutamate--tRNA ligase</fullName>
        <ecNumber evidence="3">6.1.1.17</ecNumber>
    </recommendedName>
    <alternativeName>
        <fullName evidence="10">Glutamyl-tRNA synthetase</fullName>
    </alternativeName>
</protein>
<evidence type="ECO:0000259" key="12">
    <source>
        <dbReference type="Pfam" id="PF19269"/>
    </source>
</evidence>
<evidence type="ECO:0000313" key="13">
    <source>
        <dbReference type="EMBL" id="MPL58400.1"/>
    </source>
</evidence>